<feature type="compositionally biased region" description="Low complexity" evidence="2">
    <location>
        <begin position="700"/>
        <end position="718"/>
    </location>
</feature>
<feature type="compositionally biased region" description="Polar residues" evidence="2">
    <location>
        <begin position="88"/>
        <end position="98"/>
    </location>
</feature>
<feature type="compositionally biased region" description="Polar residues" evidence="2">
    <location>
        <begin position="150"/>
        <end position="162"/>
    </location>
</feature>
<feature type="compositionally biased region" description="Basic and acidic residues" evidence="2">
    <location>
        <begin position="136"/>
        <end position="145"/>
    </location>
</feature>
<feature type="region of interest" description="Disordered" evidence="2">
    <location>
        <begin position="682"/>
        <end position="718"/>
    </location>
</feature>
<evidence type="ECO:0000256" key="2">
    <source>
        <dbReference type="SAM" id="MobiDB-lite"/>
    </source>
</evidence>
<keyword evidence="1" id="KW-0175">Coiled coil</keyword>
<feature type="coiled-coil region" evidence="1">
    <location>
        <begin position="212"/>
        <end position="284"/>
    </location>
</feature>
<accession>A0ABP0GNY3</accession>
<gene>
    <name evidence="3" type="ORF">CVLEPA_LOCUS26387</name>
</gene>
<feature type="compositionally biased region" description="Basic and acidic residues" evidence="2">
    <location>
        <begin position="682"/>
        <end position="697"/>
    </location>
</feature>
<dbReference type="Proteomes" id="UP001642483">
    <property type="component" value="Unassembled WGS sequence"/>
</dbReference>
<feature type="compositionally biased region" description="Basic and acidic residues" evidence="2">
    <location>
        <begin position="101"/>
        <end position="116"/>
    </location>
</feature>
<feature type="region of interest" description="Disordered" evidence="2">
    <location>
        <begin position="66"/>
        <end position="116"/>
    </location>
</feature>
<sequence>MADFSRYRTDYYKKSFDSTDRILDEIDAKLTRVTSSVTHHDYTDVNDDPGTDVESINILRKYLDFPRTKSPPEEKTANIGRKEPSEKPTLQLTHNSSFEAIPEKEPQEKKTYHAKRTDLLQLYDDDINQLRRMLKENGSDVKPNEDNTEESQNTTLNKSNPGLPTPVLEEKTVKCPEPEVENQSFCEVEEVNLTIDDGADDTQCFCGFEEELEKVIKERDELKARIRRGEASRTSIQERQELERALHSSKTALFQQRKKSRQQLEDIEEKLEEAQHYYDEKLAEKDEIIESLKVKIEPLHGKEPGVKQILATEEKTLKQQNALEEELRKKEIEIKQLNDISSRQRREIEDLKLKLEEEIKQANQTAEENLVRARKNWDEKMKVVDEISRRTGEEKEDQQNTINVLVEENKKLYNDVLSLTQKLQDFNDELDVKEKERLMEQMKIQNDNKSTTELLKSKIENLKEELSQAFAKNSQLELDARKRENEINDTHKKRENDLSARNRDLEEKIGELESELAIIVSKLKDYKADTDHKDQCISSSISDECHKLSLILHSIQPLYNKARNSFTAQSQLSIKKSICELQDTVELVCRSSNEMTCEVTRLRRDVKKRPDYISTLRSNSDVSIASEEAKMLREKLKEKDDELQQLQLNMNEWKDLTAERLAEKFQQELQLQVERKLSQHRTEQLVKHSHSQQEPDRYCNGTGAATTHTSHQTQHTNDTSTVKLLCHLQGRVKQLRTENDLLRSSSFIKGLNNHV</sequence>
<name>A0ABP0GNY3_CLALP</name>
<dbReference type="EMBL" id="CAWYQH010000130">
    <property type="protein sequence ID" value="CAK8693058.1"/>
    <property type="molecule type" value="Genomic_DNA"/>
</dbReference>
<evidence type="ECO:0000313" key="4">
    <source>
        <dbReference type="Proteomes" id="UP001642483"/>
    </source>
</evidence>
<protein>
    <submittedName>
        <fullName evidence="3">Uncharacterized protein</fullName>
    </submittedName>
</protein>
<feature type="region of interest" description="Disordered" evidence="2">
    <location>
        <begin position="136"/>
        <end position="166"/>
    </location>
</feature>
<evidence type="ECO:0000313" key="3">
    <source>
        <dbReference type="EMBL" id="CAK8693058.1"/>
    </source>
</evidence>
<feature type="coiled-coil region" evidence="1">
    <location>
        <begin position="622"/>
        <end position="656"/>
    </location>
</feature>
<reference evidence="3 4" key="1">
    <citation type="submission" date="2024-02" db="EMBL/GenBank/DDBJ databases">
        <authorList>
            <person name="Daric V."/>
            <person name="Darras S."/>
        </authorList>
    </citation>
    <scope>NUCLEOTIDE SEQUENCE [LARGE SCALE GENOMIC DNA]</scope>
</reference>
<proteinExistence type="predicted"/>
<evidence type="ECO:0000256" key="1">
    <source>
        <dbReference type="SAM" id="Coils"/>
    </source>
</evidence>
<feature type="coiled-coil region" evidence="1">
    <location>
        <begin position="310"/>
        <end position="529"/>
    </location>
</feature>
<organism evidence="3 4">
    <name type="scientific">Clavelina lepadiformis</name>
    <name type="common">Light-bulb sea squirt</name>
    <name type="synonym">Ascidia lepadiformis</name>
    <dbReference type="NCBI Taxonomy" id="159417"/>
    <lineage>
        <taxon>Eukaryota</taxon>
        <taxon>Metazoa</taxon>
        <taxon>Chordata</taxon>
        <taxon>Tunicata</taxon>
        <taxon>Ascidiacea</taxon>
        <taxon>Aplousobranchia</taxon>
        <taxon>Clavelinidae</taxon>
        <taxon>Clavelina</taxon>
    </lineage>
</organism>
<keyword evidence="4" id="KW-1185">Reference proteome</keyword>
<feature type="compositionally biased region" description="Basic and acidic residues" evidence="2">
    <location>
        <begin position="66"/>
        <end position="86"/>
    </location>
</feature>
<comment type="caution">
    <text evidence="3">The sequence shown here is derived from an EMBL/GenBank/DDBJ whole genome shotgun (WGS) entry which is preliminary data.</text>
</comment>